<keyword evidence="1" id="KW-1133">Transmembrane helix</keyword>
<evidence type="ECO:0000313" key="3">
    <source>
        <dbReference type="Proteomes" id="UP000009080"/>
    </source>
</evidence>
<gene>
    <name evidence="2" type="ordered locus">TERTU_3031</name>
</gene>
<keyword evidence="1" id="KW-0472">Membrane</keyword>
<feature type="transmembrane region" description="Helical" evidence="1">
    <location>
        <begin position="48"/>
        <end position="70"/>
    </location>
</feature>
<reference evidence="2 3" key="1">
    <citation type="journal article" date="2009" name="PLoS ONE">
        <title>The complete genome of Teredinibacter turnerae T7901: an intracellular endosymbiont of marine wood-boring bivalves (shipworms).</title>
        <authorList>
            <person name="Yang J.C."/>
            <person name="Madupu R."/>
            <person name="Durkin A.S."/>
            <person name="Ekborg N.A."/>
            <person name="Pedamallu C.S."/>
            <person name="Hostetler J.B."/>
            <person name="Radune D."/>
            <person name="Toms B.S."/>
            <person name="Henrissat B."/>
            <person name="Coutinho P.M."/>
            <person name="Schwarz S."/>
            <person name="Field L."/>
            <person name="Trindade-Silva A.E."/>
            <person name="Soares C.A.G."/>
            <person name="Elshahawi S."/>
            <person name="Hanora A."/>
            <person name="Schmidt E.W."/>
            <person name="Haygood M.G."/>
            <person name="Posfai J."/>
            <person name="Benner J."/>
            <person name="Madinger C."/>
            <person name="Nove J."/>
            <person name="Anton B."/>
            <person name="Chaudhary K."/>
            <person name="Foster J."/>
            <person name="Holman A."/>
            <person name="Kumar S."/>
            <person name="Lessard P.A."/>
            <person name="Luyten Y.A."/>
            <person name="Slatko B."/>
            <person name="Wood N."/>
            <person name="Wu B."/>
            <person name="Teplitski M."/>
            <person name="Mougous J.D."/>
            <person name="Ward N."/>
            <person name="Eisen J.A."/>
            <person name="Badger J.H."/>
            <person name="Distel D.L."/>
        </authorList>
    </citation>
    <scope>NUCLEOTIDE SEQUENCE [LARGE SCALE GENOMIC DNA]</scope>
    <source>
        <strain evidence="3">ATCC 39867 / T7901</strain>
    </source>
</reference>
<proteinExistence type="predicted"/>
<dbReference type="STRING" id="377629.TERTU_3031"/>
<organism evidence="2 3">
    <name type="scientific">Teredinibacter turnerae (strain ATCC 39867 / T7901)</name>
    <dbReference type="NCBI Taxonomy" id="377629"/>
    <lineage>
        <taxon>Bacteria</taxon>
        <taxon>Pseudomonadati</taxon>
        <taxon>Pseudomonadota</taxon>
        <taxon>Gammaproteobacteria</taxon>
        <taxon>Cellvibrionales</taxon>
        <taxon>Cellvibrionaceae</taxon>
        <taxon>Teredinibacter</taxon>
    </lineage>
</organism>
<dbReference type="eggNOG" id="ENOG502Z8WP">
    <property type="taxonomic scope" value="Bacteria"/>
</dbReference>
<sequence>MNFYLAKAKIKAAAVHAIASLILAGICGGLVFYVWFPGQLSNMLRGTEMYWLVLLVEVILGPCMSLVIYNPSKSLAGLFRDYGVIVCVQFAALGYGLYVVAQSRPVYVVFVKDAFEVVTSLELDKKDLDEASSPEFEKVSWIGPKEVCSESPQDSKEKSDLLFSALEGRDIQVFPKYYRFCSEGEVNKAFLSSERLYSIIAQNVSYDHFKKQLPVGGFYWLPVKHRFGAGIRIYPLGNMESYYLPLDPYS</sequence>
<accession>C5BP16</accession>
<keyword evidence="1" id="KW-0812">Transmembrane</keyword>
<evidence type="ECO:0000313" key="2">
    <source>
        <dbReference type="EMBL" id="ACR14742.1"/>
    </source>
</evidence>
<feature type="transmembrane region" description="Helical" evidence="1">
    <location>
        <begin position="82"/>
        <end position="101"/>
    </location>
</feature>
<dbReference type="KEGG" id="ttu:TERTU_3031"/>
<protein>
    <submittedName>
        <fullName evidence="2">FimB</fullName>
    </submittedName>
</protein>
<name>C5BP16_TERTT</name>
<keyword evidence="3" id="KW-1185">Reference proteome</keyword>
<feature type="transmembrane region" description="Helical" evidence="1">
    <location>
        <begin position="12"/>
        <end position="36"/>
    </location>
</feature>
<dbReference type="AlphaFoldDB" id="C5BP16"/>
<dbReference type="Proteomes" id="UP000009080">
    <property type="component" value="Chromosome"/>
</dbReference>
<evidence type="ECO:0000256" key="1">
    <source>
        <dbReference type="SAM" id="Phobius"/>
    </source>
</evidence>
<dbReference type="EMBL" id="CP001614">
    <property type="protein sequence ID" value="ACR14742.1"/>
    <property type="molecule type" value="Genomic_DNA"/>
</dbReference>
<dbReference type="HOGENOM" id="CLU_091377_1_0_6"/>